<dbReference type="GO" id="GO:0046872">
    <property type="term" value="F:metal ion binding"/>
    <property type="evidence" value="ECO:0007669"/>
    <property type="project" value="InterPro"/>
</dbReference>
<evidence type="ECO:0000313" key="5">
    <source>
        <dbReference type="EMBL" id="KMO86230.1"/>
    </source>
</evidence>
<evidence type="ECO:0000259" key="3">
    <source>
        <dbReference type="Pfam" id="PF00149"/>
    </source>
</evidence>
<evidence type="ECO:0000313" key="6">
    <source>
        <dbReference type="Proteomes" id="UP000036503"/>
    </source>
</evidence>
<dbReference type="InterPro" id="IPR015914">
    <property type="entry name" value="PAPs_N"/>
</dbReference>
<dbReference type="RefSeq" id="WP_048514569.1">
    <property type="nucleotide sequence ID" value="NZ_LEKT01000029.1"/>
</dbReference>
<dbReference type="STRING" id="39029.BSR42_05180"/>
<dbReference type="OrthoDB" id="9809781at2"/>
<dbReference type="Gene3D" id="3.60.21.10">
    <property type="match status" value="1"/>
</dbReference>
<feature type="signal peptide" evidence="2">
    <location>
        <begin position="1"/>
        <end position="30"/>
    </location>
</feature>
<dbReference type="PATRIC" id="fig|1122219.3.peg.1579"/>
<keyword evidence="1 2" id="KW-0732">Signal</keyword>
<comment type="caution">
    <text evidence="5">The sequence shown here is derived from an EMBL/GenBank/DDBJ whole genome shotgun (WGS) entry which is preliminary data.</text>
</comment>
<reference evidence="5 6" key="1">
    <citation type="submission" date="2015-06" db="EMBL/GenBank/DDBJ databases">
        <title>Draft genome sequence of beer spoilage bacterium Megasphaera cerevisiae type strain 20462.</title>
        <authorList>
            <person name="Kutumbaka K."/>
            <person name="Pasmowitz J."/>
            <person name="Mategko J."/>
            <person name="Reyes D."/>
            <person name="Friedrich A."/>
            <person name="Han S."/>
            <person name="Martens-Habbena W."/>
            <person name="Neal-McKinney J."/>
            <person name="Janagama H.K."/>
            <person name="Nadala C."/>
            <person name="Samadpour M."/>
        </authorList>
    </citation>
    <scope>NUCLEOTIDE SEQUENCE [LARGE SCALE GENOMIC DNA]</scope>
    <source>
        <strain evidence="5 6">DSM 20462</strain>
    </source>
</reference>
<dbReference type="InterPro" id="IPR008963">
    <property type="entry name" value="Purple_acid_Pase-like_N"/>
</dbReference>
<dbReference type="InParanoid" id="A0A0J6WRW6"/>
<dbReference type="InterPro" id="IPR039331">
    <property type="entry name" value="PAPs-like"/>
</dbReference>
<dbReference type="Pfam" id="PF16656">
    <property type="entry name" value="Pur_ac_phosph_N"/>
    <property type="match status" value="1"/>
</dbReference>
<proteinExistence type="predicted"/>
<dbReference type="Proteomes" id="UP000036503">
    <property type="component" value="Unassembled WGS sequence"/>
</dbReference>
<evidence type="ECO:0000259" key="4">
    <source>
        <dbReference type="Pfam" id="PF16656"/>
    </source>
</evidence>
<evidence type="ECO:0000256" key="1">
    <source>
        <dbReference type="ARBA" id="ARBA00022729"/>
    </source>
</evidence>
<dbReference type="PANTHER" id="PTHR22953">
    <property type="entry name" value="ACID PHOSPHATASE RELATED"/>
    <property type="match status" value="1"/>
</dbReference>
<dbReference type="AlphaFoldDB" id="A0A0J6WRW6"/>
<dbReference type="PANTHER" id="PTHR22953:SF153">
    <property type="entry name" value="PURPLE ACID PHOSPHATASE"/>
    <property type="match status" value="1"/>
</dbReference>
<gene>
    <name evidence="5" type="ORF">AB840_09330</name>
</gene>
<name>A0A0J6WRW6_9FIRM</name>
<evidence type="ECO:0000256" key="2">
    <source>
        <dbReference type="SAM" id="SignalP"/>
    </source>
</evidence>
<feature type="domain" description="Calcineurin-like phosphoesterase" evidence="3">
    <location>
        <begin position="208"/>
        <end position="386"/>
    </location>
</feature>
<organism evidence="5 6">
    <name type="scientific">Megasphaera cerevisiae DSM 20462</name>
    <dbReference type="NCBI Taxonomy" id="1122219"/>
    <lineage>
        <taxon>Bacteria</taxon>
        <taxon>Bacillati</taxon>
        <taxon>Bacillota</taxon>
        <taxon>Negativicutes</taxon>
        <taxon>Veillonellales</taxon>
        <taxon>Veillonellaceae</taxon>
        <taxon>Megasphaera</taxon>
    </lineage>
</organism>
<dbReference type="Gene3D" id="2.60.40.380">
    <property type="entry name" value="Purple acid phosphatase-like, N-terminal"/>
    <property type="match status" value="1"/>
</dbReference>
<feature type="domain" description="Purple acid phosphatase N-terminal" evidence="4">
    <location>
        <begin position="71"/>
        <end position="160"/>
    </location>
</feature>
<sequence length="521" mass="58108">MCPFHIHKNKKIIASYVAAVLCMASVGVFAATEHWNDASLTPQVMTRTSISDQTDWQQWKDNWDKVKTDYEQVSMAPGADATRMNFGWYSKERADKAEVRISTDKNMSHAKTFKGISKEGTVISGVTYYTNKVEIKDLKPETTYWYQVKVNGKWQASQPIKTGNPNDFTFMYVGDPQIGASAGQTPSEGAAAQDGEIAARNDSYNWNKTLNTALTQHPEINFLVSPGDQINEPAGDQKADKIQLQEYQYAGYLSAAALRSLPEATSIGNHDSLTSGYQNHFNVPNPFTEEANPTKAGHGYYYTYGNALFIVINANNYNAADHQTLIEKAINAHPDTKWRIVVMHQDIYGSGLDHSDSDGILLRTQLTPIYDANKIDVVLQGHDHTYARTYQLSSDGKNHADFDTFKVKGQSGQAHNLLSAALKNKDFKNNYVSQNLCYTIADMQQGVLRNPKGVFYMSSNSATGSKFYNLIPQQQDYIAARSQTWRPTYSVVRITGDTFTINTYDVATGSPIDESYSIVKN</sequence>
<dbReference type="SUPFAM" id="SSF49363">
    <property type="entry name" value="Purple acid phosphatase, N-terminal domain"/>
    <property type="match status" value="1"/>
</dbReference>
<dbReference type="GO" id="GO:0003993">
    <property type="term" value="F:acid phosphatase activity"/>
    <property type="evidence" value="ECO:0007669"/>
    <property type="project" value="InterPro"/>
</dbReference>
<dbReference type="InterPro" id="IPR004843">
    <property type="entry name" value="Calcineurin-like_PHP"/>
</dbReference>
<dbReference type="Pfam" id="PF00149">
    <property type="entry name" value="Metallophos"/>
    <property type="match status" value="1"/>
</dbReference>
<feature type="chain" id="PRO_5030008815" evidence="2">
    <location>
        <begin position="31"/>
        <end position="521"/>
    </location>
</feature>
<protein>
    <submittedName>
        <fullName evidence="5">Serine/threonine protein phosphatase</fullName>
    </submittedName>
</protein>
<dbReference type="EMBL" id="LEKT01000029">
    <property type="protein sequence ID" value="KMO86230.1"/>
    <property type="molecule type" value="Genomic_DNA"/>
</dbReference>
<keyword evidence="6" id="KW-1185">Reference proteome</keyword>
<accession>A0A0J6WRW6</accession>
<dbReference type="InterPro" id="IPR029052">
    <property type="entry name" value="Metallo-depent_PP-like"/>
</dbReference>
<dbReference type="SUPFAM" id="SSF56300">
    <property type="entry name" value="Metallo-dependent phosphatases"/>
    <property type="match status" value="1"/>
</dbReference>